<organism evidence="2 3">
    <name type="scientific">Dentiscutata erythropus</name>
    <dbReference type="NCBI Taxonomy" id="1348616"/>
    <lineage>
        <taxon>Eukaryota</taxon>
        <taxon>Fungi</taxon>
        <taxon>Fungi incertae sedis</taxon>
        <taxon>Mucoromycota</taxon>
        <taxon>Glomeromycotina</taxon>
        <taxon>Glomeromycetes</taxon>
        <taxon>Diversisporales</taxon>
        <taxon>Gigasporaceae</taxon>
        <taxon>Dentiscutata</taxon>
    </lineage>
</organism>
<comment type="caution">
    <text evidence="2">The sequence shown here is derived from an EMBL/GenBank/DDBJ whole genome shotgun (WGS) entry which is preliminary data.</text>
</comment>
<accession>A0A9N8VCB5</accession>
<keyword evidence="1" id="KW-0812">Transmembrane</keyword>
<evidence type="ECO:0000313" key="2">
    <source>
        <dbReference type="EMBL" id="CAG8450661.1"/>
    </source>
</evidence>
<sequence length="201" mass="23060">MYDVPICVIILYSIAAFIIVFGIAWIRLIKGVGEIEGVIVGKIKFEQTSTLAIIVISSHITSDLSELRLLSGGFLNSFLILYTPFIQMINMDLKLFERCTFLLWKKNHKSLITFLMFILCADVTEDIEKNERLCANSQFLRFYLFVKYGGETQLEIKKSRIGSKLKIKDTDGDDDGNVKNDYNSQLTNEVKKEQKDFEAYN</sequence>
<proteinExistence type="predicted"/>
<evidence type="ECO:0000256" key="1">
    <source>
        <dbReference type="SAM" id="Phobius"/>
    </source>
</evidence>
<feature type="transmembrane region" description="Helical" evidence="1">
    <location>
        <begin position="6"/>
        <end position="26"/>
    </location>
</feature>
<reference evidence="2" key="1">
    <citation type="submission" date="2021-06" db="EMBL/GenBank/DDBJ databases">
        <authorList>
            <person name="Kallberg Y."/>
            <person name="Tangrot J."/>
            <person name="Rosling A."/>
        </authorList>
    </citation>
    <scope>NUCLEOTIDE SEQUENCE</scope>
    <source>
        <strain evidence="2">MA453B</strain>
    </source>
</reference>
<gene>
    <name evidence="2" type="ORF">DERYTH_LOCUS496</name>
</gene>
<dbReference type="OrthoDB" id="2356174at2759"/>
<evidence type="ECO:0000313" key="3">
    <source>
        <dbReference type="Proteomes" id="UP000789405"/>
    </source>
</evidence>
<keyword evidence="3" id="KW-1185">Reference proteome</keyword>
<keyword evidence="1" id="KW-1133">Transmembrane helix</keyword>
<dbReference type="EMBL" id="CAJVPY010000113">
    <property type="protein sequence ID" value="CAG8450661.1"/>
    <property type="molecule type" value="Genomic_DNA"/>
</dbReference>
<keyword evidence="1" id="KW-0472">Membrane</keyword>
<dbReference type="Proteomes" id="UP000789405">
    <property type="component" value="Unassembled WGS sequence"/>
</dbReference>
<name>A0A9N8VCB5_9GLOM</name>
<dbReference type="AlphaFoldDB" id="A0A9N8VCB5"/>
<protein>
    <submittedName>
        <fullName evidence="2">15537_t:CDS:1</fullName>
    </submittedName>
</protein>